<evidence type="ECO:0000313" key="2">
    <source>
        <dbReference type="Proteomes" id="UP001185028"/>
    </source>
</evidence>
<dbReference type="Proteomes" id="UP001185028">
    <property type="component" value="Unassembled WGS sequence"/>
</dbReference>
<comment type="caution">
    <text evidence="1">The sequence shown here is derived from an EMBL/GenBank/DDBJ whole genome shotgun (WGS) entry which is preliminary data.</text>
</comment>
<dbReference type="EMBL" id="JAVDQH010000004">
    <property type="protein sequence ID" value="MDR6243347.1"/>
    <property type="molecule type" value="Genomic_DNA"/>
</dbReference>
<protein>
    <recommendedName>
        <fullName evidence="3">Tail tape measure protein</fullName>
    </recommendedName>
</protein>
<dbReference type="RefSeq" id="WP_188773553.1">
    <property type="nucleotide sequence ID" value="NZ_BMMB01000001.1"/>
</dbReference>
<organism evidence="1 2">
    <name type="scientific">Paenibacillus hunanensis</name>
    <dbReference type="NCBI Taxonomy" id="539262"/>
    <lineage>
        <taxon>Bacteria</taxon>
        <taxon>Bacillati</taxon>
        <taxon>Bacillota</taxon>
        <taxon>Bacilli</taxon>
        <taxon>Bacillales</taxon>
        <taxon>Paenibacillaceae</taxon>
        <taxon>Paenibacillus</taxon>
    </lineage>
</organism>
<accession>A0ABU1IVQ1</accession>
<proteinExistence type="predicted"/>
<keyword evidence="2" id="KW-1185">Reference proteome</keyword>
<evidence type="ECO:0000313" key="1">
    <source>
        <dbReference type="EMBL" id="MDR6243347.1"/>
    </source>
</evidence>
<evidence type="ECO:0008006" key="3">
    <source>
        <dbReference type="Google" id="ProtNLM"/>
    </source>
</evidence>
<name>A0ABU1IVQ1_9BACL</name>
<reference evidence="1 2" key="1">
    <citation type="submission" date="2023-07" db="EMBL/GenBank/DDBJ databases">
        <title>Genomic Encyclopedia of Type Strains, Phase IV (KMG-IV): sequencing the most valuable type-strain genomes for metagenomic binning, comparative biology and taxonomic classification.</title>
        <authorList>
            <person name="Goeker M."/>
        </authorList>
    </citation>
    <scope>NUCLEOTIDE SEQUENCE [LARGE SCALE GENOMIC DNA]</scope>
    <source>
        <strain evidence="1 2">DSM 22170</strain>
    </source>
</reference>
<gene>
    <name evidence="1" type="ORF">JOC58_001234</name>
</gene>
<sequence>MADSKNYKVNLVTDVQDLVKGNNELRATSRYIDSVKRAAEQFGRARYQSLIKVNTELKYMERHLGNIYSLAVRVGRLRVTPTVYLIDQATPALERLLKKLKEVSSYAVVAKANIHFKMQAIPAAATVMTKVDTTTTTTITGLNMDGWITALNTNTAAINDLSSKIGSAGGSSTSKPKGLLDYIIGTATGLKDLGGGIKAAGETVESSKKLRDAWKSTPTTKAGKILKWGTIIKEGGNILGQSGTFFSGILGGSKGIVENISGGFKSLLGTDNASAAPSASTSSASSTSRVIAEGSEGAGKALKGFSKFLGPLGYAFDAINFATAENNEQRGAAIGSAAGGAIGVALGGVLGSVVPVLGNVVLGAGLGVGGSLLGDKVGGMIGQLFDSPSVPLDKTVTESLKYGNTMPPIDFSHVTGFPEGPPKIPSMMLAPRPSFADRYIVPNVENYMKPKVEAMAQQNANKVTPSTTITTTTKTSVQSVVQLSDAQMGTISGMLKDFKTELTNNIAVNVPAGAVQVTVKENKIDYDLLANQVGQRIMVEVRKALENQKPPAQAAQ</sequence>